<dbReference type="AlphaFoldDB" id="A0AA39IUZ7"/>
<accession>A0AA39IUZ7</accession>
<reference evidence="2" key="1">
    <citation type="submission" date="2023-06" db="EMBL/GenBank/DDBJ databases">
        <authorList>
            <consortium name="Lawrence Berkeley National Laboratory"/>
            <person name="Ahrendt S."/>
            <person name="Sahu N."/>
            <person name="Indic B."/>
            <person name="Wong-Bajracharya J."/>
            <person name="Merenyi Z."/>
            <person name="Ke H.-M."/>
            <person name="Monk M."/>
            <person name="Kocsube S."/>
            <person name="Drula E."/>
            <person name="Lipzen A."/>
            <person name="Balint B."/>
            <person name="Henrissat B."/>
            <person name="Andreopoulos B."/>
            <person name="Martin F.M."/>
            <person name="Harder C.B."/>
            <person name="Rigling D."/>
            <person name="Ford K.L."/>
            <person name="Foster G.D."/>
            <person name="Pangilinan J."/>
            <person name="Papanicolaou A."/>
            <person name="Barry K."/>
            <person name="LaButti K."/>
            <person name="Viragh M."/>
            <person name="Koriabine M."/>
            <person name="Yan M."/>
            <person name="Riley R."/>
            <person name="Champramary S."/>
            <person name="Plett K.L."/>
            <person name="Tsai I.J."/>
            <person name="Slot J."/>
            <person name="Sipos G."/>
            <person name="Plett J."/>
            <person name="Nagy L.G."/>
            <person name="Grigoriev I.V."/>
        </authorList>
    </citation>
    <scope>NUCLEOTIDE SEQUENCE</scope>
    <source>
        <strain evidence="2">FPL87.14</strain>
    </source>
</reference>
<name>A0AA39IUZ7_9AGAR</name>
<organism evidence="2 4">
    <name type="scientific">Armillaria borealis</name>
    <dbReference type="NCBI Taxonomy" id="47425"/>
    <lineage>
        <taxon>Eukaryota</taxon>
        <taxon>Fungi</taxon>
        <taxon>Dikarya</taxon>
        <taxon>Basidiomycota</taxon>
        <taxon>Agaricomycotina</taxon>
        <taxon>Agaricomycetes</taxon>
        <taxon>Agaricomycetidae</taxon>
        <taxon>Agaricales</taxon>
        <taxon>Marasmiineae</taxon>
        <taxon>Physalacriaceae</taxon>
        <taxon>Armillaria</taxon>
    </lineage>
</organism>
<comment type="caution">
    <text evidence="2">The sequence shown here is derived from an EMBL/GenBank/DDBJ whole genome shotgun (WGS) entry which is preliminary data.</text>
</comment>
<evidence type="ECO:0000313" key="3">
    <source>
        <dbReference type="EMBL" id="KAK0432437.1"/>
    </source>
</evidence>
<dbReference type="EMBL" id="JAUEPT010000127">
    <property type="protein sequence ID" value="KAK0430957.1"/>
    <property type="molecule type" value="Genomic_DNA"/>
</dbReference>
<gene>
    <name evidence="3" type="ORF">EV421DRAFT_1742299</name>
    <name evidence="2" type="ORF">EV421DRAFT_1743524</name>
</gene>
<keyword evidence="4" id="KW-1185">Reference proteome</keyword>
<dbReference type="Proteomes" id="UP001175226">
    <property type="component" value="Unassembled WGS sequence"/>
</dbReference>
<proteinExistence type="predicted"/>
<feature type="region of interest" description="Disordered" evidence="1">
    <location>
        <begin position="88"/>
        <end position="118"/>
    </location>
</feature>
<sequence length="241" mass="26930">MVTKPSHRMLATRITIRAARDVEYRQRVRIRACKSAKKQTEGNGKDGLVKIGLQNFPRTRNHEQRYRRIYVAFNIYRRVNWSEERLTPQGNRLGIDSGSRGGSRSRGSSLESKFPTRNRFSENRLAQLHRDSTGTWCKSPSCLASAIGLYSRAASSNTGAFHRACADRNGCEQRRAENLGSPRDLGMLDSRGSDSAYGTIGMKRRTVGSRGDGGEVGASAWVHGRFWSFKLSSIEDNSALN</sequence>
<evidence type="ECO:0000256" key="1">
    <source>
        <dbReference type="SAM" id="MobiDB-lite"/>
    </source>
</evidence>
<evidence type="ECO:0000313" key="4">
    <source>
        <dbReference type="Proteomes" id="UP001175226"/>
    </source>
</evidence>
<evidence type="ECO:0000313" key="2">
    <source>
        <dbReference type="EMBL" id="KAK0430957.1"/>
    </source>
</evidence>
<protein>
    <submittedName>
        <fullName evidence="2">Uncharacterized protein</fullName>
    </submittedName>
</protein>
<dbReference type="EMBL" id="JAUEPT010000094">
    <property type="protein sequence ID" value="KAK0432437.1"/>
    <property type="molecule type" value="Genomic_DNA"/>
</dbReference>